<feature type="domain" description="B box-type" evidence="9">
    <location>
        <begin position="16"/>
        <end position="63"/>
    </location>
</feature>
<dbReference type="EMBL" id="PGOL01000001">
    <property type="protein sequence ID" value="PKI79539.1"/>
    <property type="molecule type" value="Genomic_DNA"/>
</dbReference>
<evidence type="ECO:0000259" key="9">
    <source>
        <dbReference type="PROSITE" id="PS50119"/>
    </source>
</evidence>
<dbReference type="PANTHER" id="PTHR31319:SF77">
    <property type="entry name" value="ZINC FINGER PROTEIN CONSTANS-LIKE 4"/>
    <property type="match status" value="1"/>
</dbReference>
<proteinExistence type="inferred from homology"/>
<evidence type="ECO:0000256" key="5">
    <source>
        <dbReference type="ARBA" id="ARBA00022833"/>
    </source>
</evidence>
<evidence type="ECO:0000256" key="2">
    <source>
        <dbReference type="ARBA" id="ARBA00010024"/>
    </source>
</evidence>
<reference evidence="11" key="2">
    <citation type="submission" date="2017-06" db="EMBL/GenBank/DDBJ databases">
        <title>The pomegranate genome and the genomics of punicalagin biosynthesis.</title>
        <authorList>
            <person name="Xu C."/>
        </authorList>
    </citation>
    <scope>NUCLEOTIDE SEQUENCE [LARGE SCALE GENOMIC DNA]</scope>
    <source>
        <tissue evidence="11">Fresh leaf</tissue>
    </source>
</reference>
<dbReference type="EMBL" id="MTKT01005556">
    <property type="protein sequence ID" value="OWM65891.1"/>
    <property type="molecule type" value="Genomic_DNA"/>
</dbReference>
<evidence type="ECO:0000256" key="4">
    <source>
        <dbReference type="ARBA" id="ARBA00022771"/>
    </source>
</evidence>
<name>A0A218W0U1_PUNGR</name>
<dbReference type="Pfam" id="PF06203">
    <property type="entry name" value="CCT"/>
    <property type="match status" value="1"/>
</dbReference>
<evidence type="ECO:0000313" key="12">
    <source>
        <dbReference type="EMBL" id="PKI79539.1"/>
    </source>
</evidence>
<evidence type="ECO:0000313" key="13">
    <source>
        <dbReference type="Proteomes" id="UP000197138"/>
    </source>
</evidence>
<protein>
    <submittedName>
        <fullName evidence="11">Uncharacterized protein</fullName>
    </submittedName>
</protein>
<dbReference type="Pfam" id="PF00643">
    <property type="entry name" value="zf-B_box"/>
    <property type="match status" value="1"/>
</dbReference>
<evidence type="ECO:0000256" key="8">
    <source>
        <dbReference type="PROSITE-ProRule" id="PRU00357"/>
    </source>
</evidence>
<dbReference type="GO" id="GO:0005634">
    <property type="term" value="C:nucleus"/>
    <property type="evidence" value="ECO:0007669"/>
    <property type="project" value="UniProtKB-SubCell"/>
</dbReference>
<dbReference type="AlphaFoldDB" id="A0A218W0U1"/>
<feature type="domain" description="B box-type" evidence="9">
    <location>
        <begin position="59"/>
        <end position="106"/>
    </location>
</feature>
<keyword evidence="6 8" id="KW-0539">Nucleus</keyword>
<feature type="domain" description="CCT" evidence="10">
    <location>
        <begin position="279"/>
        <end position="321"/>
    </location>
</feature>
<comment type="similarity">
    <text evidence="2">Belongs to the CONSTANS family.</text>
</comment>
<evidence type="ECO:0000256" key="3">
    <source>
        <dbReference type="ARBA" id="ARBA00022723"/>
    </source>
</evidence>
<keyword evidence="4 7" id="KW-0863">Zinc-finger</keyword>
<dbReference type="GO" id="GO:0008270">
    <property type="term" value="F:zinc ion binding"/>
    <property type="evidence" value="ECO:0007669"/>
    <property type="project" value="UniProtKB-KW"/>
</dbReference>
<dbReference type="InterPro" id="IPR010402">
    <property type="entry name" value="CCT_domain"/>
</dbReference>
<dbReference type="PROSITE" id="PS51017">
    <property type="entry name" value="CCT"/>
    <property type="match status" value="1"/>
</dbReference>
<comment type="caution">
    <text evidence="11">The sequence shown here is derived from an EMBL/GenBank/DDBJ whole genome shotgun (WGS) entry which is preliminary data.</text>
</comment>
<dbReference type="Proteomes" id="UP000233551">
    <property type="component" value="Unassembled WGS sequence"/>
</dbReference>
<dbReference type="PANTHER" id="PTHR31319">
    <property type="entry name" value="ZINC FINGER PROTEIN CONSTANS-LIKE 4"/>
    <property type="match status" value="1"/>
</dbReference>
<dbReference type="InterPro" id="IPR049808">
    <property type="entry name" value="CONSTANS-like_Bbox1"/>
</dbReference>
<organism evidence="11 13">
    <name type="scientific">Punica granatum</name>
    <name type="common">Pomegranate</name>
    <dbReference type="NCBI Taxonomy" id="22663"/>
    <lineage>
        <taxon>Eukaryota</taxon>
        <taxon>Viridiplantae</taxon>
        <taxon>Streptophyta</taxon>
        <taxon>Embryophyta</taxon>
        <taxon>Tracheophyta</taxon>
        <taxon>Spermatophyta</taxon>
        <taxon>Magnoliopsida</taxon>
        <taxon>eudicotyledons</taxon>
        <taxon>Gunneridae</taxon>
        <taxon>Pentapetalae</taxon>
        <taxon>rosids</taxon>
        <taxon>malvids</taxon>
        <taxon>Myrtales</taxon>
        <taxon>Lythraceae</taxon>
        <taxon>Punica</taxon>
    </lineage>
</organism>
<dbReference type="PROSITE" id="PS50119">
    <property type="entry name" value="ZF_BBOX"/>
    <property type="match status" value="2"/>
</dbReference>
<gene>
    <name evidence="11" type="ORF">CDL15_Pgr015316</name>
    <name evidence="12" type="ORF">CRG98_000014</name>
</gene>
<evidence type="ECO:0000313" key="11">
    <source>
        <dbReference type="EMBL" id="OWM65891.1"/>
    </source>
</evidence>
<dbReference type="InterPro" id="IPR045281">
    <property type="entry name" value="CONSTANS-like"/>
</dbReference>
<keyword evidence="3" id="KW-0479">Metal-binding</keyword>
<dbReference type="CDD" id="cd19821">
    <property type="entry name" value="Bbox1_BBX-like"/>
    <property type="match status" value="2"/>
</dbReference>
<reference evidence="13" key="1">
    <citation type="journal article" date="2017" name="Plant J.">
        <title>The pomegranate (Punica granatum L.) genome and the genomics of punicalagin biosynthesis.</title>
        <authorList>
            <person name="Qin G."/>
            <person name="Xu C."/>
            <person name="Ming R."/>
            <person name="Tang H."/>
            <person name="Guyot R."/>
            <person name="Kramer E.M."/>
            <person name="Hu Y."/>
            <person name="Yi X."/>
            <person name="Qi Y."/>
            <person name="Xu X."/>
            <person name="Gao Z."/>
            <person name="Pan H."/>
            <person name="Jian J."/>
            <person name="Tian Y."/>
            <person name="Yue Z."/>
            <person name="Xu Y."/>
        </authorList>
    </citation>
    <scope>NUCLEOTIDE SEQUENCE [LARGE SCALE GENOMIC DNA]</scope>
    <source>
        <strain evidence="13">cv. Dabenzi</strain>
    </source>
</reference>
<dbReference type="OrthoDB" id="153872at2759"/>
<evidence type="ECO:0000313" key="14">
    <source>
        <dbReference type="Proteomes" id="UP000233551"/>
    </source>
</evidence>
<keyword evidence="14" id="KW-1185">Reference proteome</keyword>
<keyword evidence="5" id="KW-0862">Zinc</keyword>
<dbReference type="SMART" id="SM00336">
    <property type="entry name" value="BBOX"/>
    <property type="match status" value="2"/>
</dbReference>
<comment type="subcellular location">
    <subcellularLocation>
        <location evidence="1 8">Nucleus</location>
    </subcellularLocation>
</comment>
<evidence type="ECO:0000256" key="6">
    <source>
        <dbReference type="ARBA" id="ARBA00023242"/>
    </source>
</evidence>
<accession>A0A218W0U1</accession>
<reference evidence="12 14" key="3">
    <citation type="submission" date="2017-11" db="EMBL/GenBank/DDBJ databases">
        <title>De-novo sequencing of pomegranate (Punica granatum L.) genome.</title>
        <authorList>
            <person name="Akparov Z."/>
            <person name="Amiraslanov A."/>
            <person name="Hajiyeva S."/>
            <person name="Abbasov M."/>
            <person name="Kaur K."/>
            <person name="Hamwieh A."/>
            <person name="Solovyev V."/>
            <person name="Salamov A."/>
            <person name="Braich B."/>
            <person name="Kosarev P."/>
            <person name="Mahmoud A."/>
            <person name="Hajiyev E."/>
            <person name="Babayeva S."/>
            <person name="Izzatullayeva V."/>
            <person name="Mammadov A."/>
            <person name="Mammadov A."/>
            <person name="Sharifova S."/>
            <person name="Ojaghi J."/>
            <person name="Eynullazada K."/>
            <person name="Bayramov B."/>
            <person name="Abdulazimova A."/>
            <person name="Shahmuradov I."/>
        </authorList>
    </citation>
    <scope>NUCLEOTIDE SEQUENCE [LARGE SCALE GENOMIC DNA]</scope>
    <source>
        <strain evidence="12">AG2017</strain>
        <strain evidence="14">cv. AG2017</strain>
        <tissue evidence="12">Leaf</tissue>
    </source>
</reference>
<evidence type="ECO:0000259" key="10">
    <source>
        <dbReference type="PROSITE" id="PS51017"/>
    </source>
</evidence>
<sequence length="352" mass="37933">MGIGGERVNGGPGWRVPSRPCDSCKGAAAALFCRADSAFLCLGCDDEIHGANKVASRHERVWLCEVCEQAPAAVTCRADAAALCSSCDADIHSANPLARRHHRLPVEPLLDPSSAAGGHLVKPSHMLHGLLLPQLPEDADVPAVIDPEVGEVVKPVDPFFNDPYFDLDFGNSDGLNASGADGLVPVQSKPGPDPVELSPEKCLHVDFGRSAKLNGSFNLPAQTFTRTASSSSQDFGVVPDGSEMSYPYIGSMSSSGLTEPSHNTHPINIQATQLSGVDREARVLRYKEKRKNRKFEKTIRYASRKAYAESRPRIKGRFAKRTEVEGQLVDNIYGACPSVFFTDAEFGVVPTF</sequence>
<dbReference type="Proteomes" id="UP000197138">
    <property type="component" value="Unassembled WGS sequence"/>
</dbReference>
<dbReference type="GO" id="GO:0009909">
    <property type="term" value="P:regulation of flower development"/>
    <property type="evidence" value="ECO:0007669"/>
    <property type="project" value="InterPro"/>
</dbReference>
<evidence type="ECO:0000256" key="7">
    <source>
        <dbReference type="PROSITE-ProRule" id="PRU00024"/>
    </source>
</evidence>
<dbReference type="InterPro" id="IPR000315">
    <property type="entry name" value="Znf_B-box"/>
</dbReference>
<dbReference type="GO" id="GO:0003700">
    <property type="term" value="F:DNA-binding transcription factor activity"/>
    <property type="evidence" value="ECO:0007669"/>
    <property type="project" value="TreeGrafter"/>
</dbReference>
<dbReference type="STRING" id="22663.A0A218W0U1"/>
<dbReference type="GeneID" id="116198472"/>
<evidence type="ECO:0000256" key="1">
    <source>
        <dbReference type="ARBA" id="ARBA00004123"/>
    </source>
</evidence>